<name>A0A166FQC1_9AGAM</name>
<feature type="region of interest" description="Disordered" evidence="5">
    <location>
        <begin position="265"/>
        <end position="288"/>
    </location>
</feature>
<keyword evidence="4 6" id="KW-0472">Membrane</keyword>
<evidence type="ECO:0000256" key="6">
    <source>
        <dbReference type="SAM" id="Phobius"/>
    </source>
</evidence>
<feature type="compositionally biased region" description="Low complexity" evidence="5">
    <location>
        <begin position="389"/>
        <end position="401"/>
    </location>
</feature>
<keyword evidence="8" id="KW-1185">Reference proteome</keyword>
<dbReference type="AlphaFoldDB" id="A0A166FQC1"/>
<feature type="compositionally biased region" description="Polar residues" evidence="5">
    <location>
        <begin position="372"/>
        <end position="388"/>
    </location>
</feature>
<feature type="compositionally biased region" description="Low complexity" evidence="5">
    <location>
        <begin position="80"/>
        <end position="101"/>
    </location>
</feature>
<evidence type="ECO:0000313" key="7">
    <source>
        <dbReference type="EMBL" id="KZT40897.1"/>
    </source>
</evidence>
<feature type="region of interest" description="Disordered" evidence="5">
    <location>
        <begin position="440"/>
        <end position="533"/>
    </location>
</feature>
<dbReference type="EMBL" id="KV428027">
    <property type="protein sequence ID" value="KZT40897.1"/>
    <property type="molecule type" value="Genomic_DNA"/>
</dbReference>
<feature type="compositionally biased region" description="Polar residues" evidence="5">
    <location>
        <begin position="341"/>
        <end position="362"/>
    </location>
</feature>
<evidence type="ECO:0000256" key="4">
    <source>
        <dbReference type="ARBA" id="ARBA00023136"/>
    </source>
</evidence>
<evidence type="ECO:0000256" key="5">
    <source>
        <dbReference type="SAM" id="MobiDB-lite"/>
    </source>
</evidence>
<protein>
    <submittedName>
        <fullName evidence="7">Uncharacterized protein</fullName>
    </submittedName>
</protein>
<accession>A0A166FQC1</accession>
<feature type="region of interest" description="Disordered" evidence="5">
    <location>
        <begin position="22"/>
        <end position="101"/>
    </location>
</feature>
<dbReference type="PANTHER" id="PTHR15549">
    <property type="entry name" value="PAIRED IMMUNOGLOBULIN-LIKE TYPE 2 RECEPTOR"/>
    <property type="match status" value="1"/>
</dbReference>
<reference evidence="7 8" key="1">
    <citation type="journal article" date="2016" name="Mol. Biol. Evol.">
        <title>Comparative Genomics of Early-Diverging Mushroom-Forming Fungi Provides Insights into the Origins of Lignocellulose Decay Capabilities.</title>
        <authorList>
            <person name="Nagy L.G."/>
            <person name="Riley R."/>
            <person name="Tritt A."/>
            <person name="Adam C."/>
            <person name="Daum C."/>
            <person name="Floudas D."/>
            <person name="Sun H."/>
            <person name="Yadav J.S."/>
            <person name="Pangilinan J."/>
            <person name="Larsson K.H."/>
            <person name="Matsuura K."/>
            <person name="Barry K."/>
            <person name="Labutti K."/>
            <person name="Kuo R."/>
            <person name="Ohm R.A."/>
            <person name="Bhattacharya S.S."/>
            <person name="Shirouzu T."/>
            <person name="Yoshinaga Y."/>
            <person name="Martin F.M."/>
            <person name="Grigoriev I.V."/>
            <person name="Hibbett D.S."/>
        </authorList>
    </citation>
    <scope>NUCLEOTIDE SEQUENCE [LARGE SCALE GENOMIC DNA]</scope>
    <source>
        <strain evidence="7 8">HHB10207 ss-3</strain>
    </source>
</reference>
<feature type="region of interest" description="Disordered" evidence="5">
    <location>
        <begin position="339"/>
        <end position="423"/>
    </location>
</feature>
<dbReference type="InterPro" id="IPR051694">
    <property type="entry name" value="Immunoregulatory_rcpt-like"/>
</dbReference>
<organism evidence="7 8">
    <name type="scientific">Sistotremastrum suecicum HHB10207 ss-3</name>
    <dbReference type="NCBI Taxonomy" id="1314776"/>
    <lineage>
        <taxon>Eukaryota</taxon>
        <taxon>Fungi</taxon>
        <taxon>Dikarya</taxon>
        <taxon>Basidiomycota</taxon>
        <taxon>Agaricomycotina</taxon>
        <taxon>Agaricomycetes</taxon>
        <taxon>Sistotremastrales</taxon>
        <taxon>Sistotremastraceae</taxon>
        <taxon>Sistotremastrum</taxon>
    </lineage>
</organism>
<evidence type="ECO:0000256" key="1">
    <source>
        <dbReference type="ARBA" id="ARBA00004167"/>
    </source>
</evidence>
<dbReference type="GO" id="GO:0071944">
    <property type="term" value="C:cell periphery"/>
    <property type="evidence" value="ECO:0007669"/>
    <property type="project" value="UniProtKB-ARBA"/>
</dbReference>
<keyword evidence="3 6" id="KW-1133">Transmembrane helix</keyword>
<evidence type="ECO:0000313" key="8">
    <source>
        <dbReference type="Proteomes" id="UP000076798"/>
    </source>
</evidence>
<gene>
    <name evidence="7" type="ORF">SISSUDRAFT_1118018</name>
</gene>
<evidence type="ECO:0000256" key="2">
    <source>
        <dbReference type="ARBA" id="ARBA00022692"/>
    </source>
</evidence>
<keyword evidence="2 6" id="KW-0812">Transmembrane</keyword>
<feature type="compositionally biased region" description="Basic and acidic residues" evidence="5">
    <location>
        <begin position="30"/>
        <end position="48"/>
    </location>
</feature>
<evidence type="ECO:0000256" key="3">
    <source>
        <dbReference type="ARBA" id="ARBA00022989"/>
    </source>
</evidence>
<feature type="transmembrane region" description="Helical" evidence="6">
    <location>
        <begin position="193"/>
        <end position="214"/>
    </location>
</feature>
<dbReference type="OrthoDB" id="2983908at2759"/>
<feature type="compositionally biased region" description="Basic and acidic residues" evidence="5">
    <location>
        <begin position="485"/>
        <end position="497"/>
    </location>
</feature>
<dbReference type="Proteomes" id="UP000076798">
    <property type="component" value="Unassembled WGS sequence"/>
</dbReference>
<proteinExistence type="predicted"/>
<dbReference type="STRING" id="1314776.A0A166FQC1"/>
<dbReference type="GO" id="GO:0016020">
    <property type="term" value="C:membrane"/>
    <property type="evidence" value="ECO:0007669"/>
    <property type="project" value="UniProtKB-SubCell"/>
</dbReference>
<feature type="compositionally biased region" description="Polar residues" evidence="5">
    <location>
        <begin position="449"/>
        <end position="464"/>
    </location>
</feature>
<sequence>MRPGRHSSDIWRKTRLLTLHPTGHTTRYFARSETKSNKNEEKTTKKEQPTASSTRQDDVHASNPPPPLPILGVPQTSSHAATSTKAPVAAPASSAAGKPTSLPSSILHSASLIPPSVLSITDIHATAPGAVLPGPLSTVIPTFGNVPPMSSSAYHLTSPIVVSIPSSTPSFQTHSVSPTHAPTASSHSSGSSIALIVAGAVAALGVLTVAIFVIRRLFTNRKRARDSAQNFSPALGLPGASSPFWGDDTKDHNLFNNVPHPEKDKNWASLFPEPPRRAPVPAQKSTFAPWHSSPKLPLQISKPQAVVLPDFLTIHQDAAFDQGQAELMKVETGARVVPQLRVTNSDDPFSSSGSEGTLQYHPQQGKKIALPPSSSKGSNYSESQGIMTSSSKGSLGSSSSGPNLAGRGTRIGASRTEPSFAYSQSEKEIAYAVQPVEPMPRLMKPSLKPASTTRKLRTSMSHQPSVPPLQVSKSANYRPTGRKPQRSEEEQRRRETKALTSALGLSSPPTPSMYSPSIAPSSPTRADHSNEPMPGFTMLNKAPETPRLTVASPTMESLSPVGKWMFAEYDDDDRTIGSPSLPYLAQSPSLPSTVLERESSMRRLKVDAKPPRLPSPPPIPSLAQLALATNQPDYRSPTYSIYGLYDAENQEMRKSRRSTMLGDSLIGRRSMFGL</sequence>
<comment type="subcellular location">
    <subcellularLocation>
        <location evidence="1">Membrane</location>
        <topology evidence="1">Single-pass membrane protein</topology>
    </subcellularLocation>
</comment>